<feature type="domain" description="Tyrosine specific protein phosphatases" evidence="2">
    <location>
        <begin position="127"/>
        <end position="168"/>
    </location>
</feature>
<dbReference type="RefSeq" id="WP_114646434.1">
    <property type="nucleotide sequence ID" value="NZ_QQNH01000018.1"/>
</dbReference>
<reference evidence="4" key="1">
    <citation type="submission" date="2018-07" db="EMBL/GenBank/DDBJ databases">
        <authorList>
            <person name="Liu B.-T."/>
            <person name="Du Z."/>
        </authorList>
    </citation>
    <scope>NUCLEOTIDE SEQUENCE [LARGE SCALE GENOMIC DNA]</scope>
    <source>
        <strain evidence="4">XYN52</strain>
    </source>
</reference>
<dbReference type="GO" id="GO:0004721">
    <property type="term" value="F:phosphoprotein phosphatase activity"/>
    <property type="evidence" value="ECO:0007669"/>
    <property type="project" value="UniProtKB-KW"/>
</dbReference>
<sequence>MAQIAPRYDRPNISLVATDVGADKVSLFIGGTEGARDLDLLRENGISTVINCAVNLDFNYVLDPDHPAGPGKVAAGHGAVRTYKIGLIDGDGNPSRMILAGYYILDGALKQQLPERPSYPLRERGNVLVHCRGGRSRSVALVSLYLARNQPHLFPTFEDALAHVRERRELRRDEWFETPKPMLVAAAKKASEAIDLLEGGGN</sequence>
<dbReference type="InterPro" id="IPR029021">
    <property type="entry name" value="Prot-tyrosine_phosphatase-like"/>
</dbReference>
<dbReference type="EMBL" id="QQNH01000018">
    <property type="protein sequence ID" value="RDE08340.1"/>
    <property type="molecule type" value="Genomic_DNA"/>
</dbReference>
<name>A0A369W4R8_9HYPH</name>
<keyword evidence="4" id="KW-1185">Reference proteome</keyword>
<keyword evidence="1" id="KW-0904">Protein phosphatase</keyword>
<dbReference type="PANTHER" id="PTHR10159">
    <property type="entry name" value="DUAL SPECIFICITY PROTEIN PHOSPHATASE"/>
    <property type="match status" value="1"/>
</dbReference>
<evidence type="ECO:0000256" key="1">
    <source>
        <dbReference type="ARBA" id="ARBA00022912"/>
    </source>
</evidence>
<dbReference type="AlphaFoldDB" id="A0A369W4R8"/>
<evidence type="ECO:0000259" key="2">
    <source>
        <dbReference type="PROSITE" id="PS50056"/>
    </source>
</evidence>
<gene>
    <name evidence="3" type="ORF">DVH29_12075</name>
</gene>
<keyword evidence="1" id="KW-0378">Hydrolase</keyword>
<comment type="caution">
    <text evidence="3">The sequence shown here is derived from an EMBL/GenBank/DDBJ whole genome shotgun (WGS) entry which is preliminary data.</text>
</comment>
<dbReference type="SUPFAM" id="SSF52799">
    <property type="entry name" value="(Phosphotyrosine protein) phosphatases II"/>
    <property type="match status" value="1"/>
</dbReference>
<protein>
    <submittedName>
        <fullName evidence="3">Protein phosphatase</fullName>
    </submittedName>
</protein>
<accession>A0A369W4R8</accession>
<dbReference type="PANTHER" id="PTHR10159:SF519">
    <property type="entry name" value="DUAL SPECIFICITY PROTEIN PHOSPHATASE MPK3"/>
    <property type="match status" value="1"/>
</dbReference>
<dbReference type="CDD" id="cd14498">
    <property type="entry name" value="DSP"/>
    <property type="match status" value="1"/>
</dbReference>
<dbReference type="InterPro" id="IPR000387">
    <property type="entry name" value="Tyr_Pase_dom"/>
</dbReference>
<evidence type="ECO:0000313" key="3">
    <source>
        <dbReference type="EMBL" id="RDE08340.1"/>
    </source>
</evidence>
<evidence type="ECO:0000313" key="4">
    <source>
        <dbReference type="Proteomes" id="UP000253759"/>
    </source>
</evidence>
<organism evidence="3 4">
    <name type="scientific">Pelagibacterium lacus</name>
    <dbReference type="NCBI Taxonomy" id="2282655"/>
    <lineage>
        <taxon>Bacteria</taxon>
        <taxon>Pseudomonadati</taxon>
        <taxon>Pseudomonadota</taxon>
        <taxon>Alphaproteobacteria</taxon>
        <taxon>Hyphomicrobiales</taxon>
        <taxon>Devosiaceae</taxon>
        <taxon>Pelagibacterium</taxon>
    </lineage>
</organism>
<dbReference type="GO" id="GO:0005737">
    <property type="term" value="C:cytoplasm"/>
    <property type="evidence" value="ECO:0007669"/>
    <property type="project" value="TreeGrafter"/>
</dbReference>
<proteinExistence type="predicted"/>
<dbReference type="PROSITE" id="PS50056">
    <property type="entry name" value="TYR_PHOSPHATASE_2"/>
    <property type="match status" value="1"/>
</dbReference>
<dbReference type="Gene3D" id="3.90.190.10">
    <property type="entry name" value="Protein tyrosine phosphatase superfamily"/>
    <property type="match status" value="1"/>
</dbReference>
<dbReference type="OrthoDB" id="8016560at2"/>
<dbReference type="Proteomes" id="UP000253759">
    <property type="component" value="Unassembled WGS sequence"/>
</dbReference>